<dbReference type="OrthoDB" id="55273at2"/>
<evidence type="ECO:0000313" key="3">
    <source>
        <dbReference type="EMBL" id="SHJ05938.1"/>
    </source>
</evidence>
<gene>
    <name evidence="3" type="ORF">SAMN05444373_10224</name>
</gene>
<dbReference type="PANTHER" id="PTHR43649:SF12">
    <property type="entry name" value="DIACETYLCHITOBIOSE BINDING PROTEIN DASA"/>
    <property type="match status" value="1"/>
</dbReference>
<evidence type="ECO:0000256" key="2">
    <source>
        <dbReference type="SAM" id="SignalP"/>
    </source>
</evidence>
<keyword evidence="4" id="KW-1185">Reference proteome</keyword>
<dbReference type="Proteomes" id="UP000324781">
    <property type="component" value="Unassembled WGS sequence"/>
</dbReference>
<dbReference type="EMBL" id="FQZP01000022">
    <property type="protein sequence ID" value="SHJ05938.1"/>
    <property type="molecule type" value="Genomic_DNA"/>
</dbReference>
<dbReference type="AlphaFoldDB" id="A0A1M6G7M6"/>
<sequence length="493" mass="55090">MMKPALKKNILIAVLCVLAVSVLAAALLLGGSNAQNPRQAVSDDGNIPASDTPSPAETSGTAAPSETEEVQYSPGKITRIYVYTTDRMLDTFVERYGEEHWDFDYRVLATTDQTTLYADDVFRLVKDNLINNTEPMDLFCVPVAYAPLFTHGELSQYVCTYEELGIDVDALLEKMDIPQHIINAGTNRDGKLVALPVDSEVNVFMYRRSVAKEVFGTDDPDKIAEIIGGGTESWDKFLEAAKTLKEHGYYIAPGCDDLSFLVDWSCPVSELLDVNPRINPKWEAFMDVAKSLYDEGCIKDTERWSEAWFQDMKGKGDKFFGIVAPVSLSDFLDENNETYGDWAICLPPFQTQAKFFTGIMVSKHAPNKDLIKPLIEWMTLDSSPNGLQYRLANGTFFESGKVNVISKAVLKANENISDFLGGQDLNPIICEAMDRLDALHDASDPGNYVNHDYISSIFMDETRAYVKGEKDKETAIADFLSRVRERWIESSVR</sequence>
<dbReference type="RefSeq" id="WP_149678676.1">
    <property type="nucleotide sequence ID" value="NZ_FQZP01000022.1"/>
</dbReference>
<dbReference type="PANTHER" id="PTHR43649">
    <property type="entry name" value="ARABINOSE-BINDING PROTEIN-RELATED"/>
    <property type="match status" value="1"/>
</dbReference>
<dbReference type="SUPFAM" id="SSF53850">
    <property type="entry name" value="Periplasmic binding protein-like II"/>
    <property type="match status" value="1"/>
</dbReference>
<evidence type="ECO:0000313" key="4">
    <source>
        <dbReference type="Proteomes" id="UP000324781"/>
    </source>
</evidence>
<accession>A0A1M6G7M6</accession>
<protein>
    <submittedName>
        <fullName evidence="3">ABC-type glycerol-3-phosphate transport system, substrate-binding protein</fullName>
    </submittedName>
</protein>
<feature type="region of interest" description="Disordered" evidence="1">
    <location>
        <begin position="36"/>
        <end position="71"/>
    </location>
</feature>
<keyword evidence="2" id="KW-0732">Signal</keyword>
<dbReference type="Pfam" id="PF01547">
    <property type="entry name" value="SBP_bac_1"/>
    <property type="match status" value="1"/>
</dbReference>
<name>A0A1M6G7M6_9FIRM</name>
<dbReference type="InterPro" id="IPR050490">
    <property type="entry name" value="Bact_solute-bd_prot1"/>
</dbReference>
<reference evidence="3 4" key="1">
    <citation type="submission" date="2016-11" db="EMBL/GenBank/DDBJ databases">
        <authorList>
            <person name="Varghese N."/>
            <person name="Submissions S."/>
        </authorList>
    </citation>
    <scope>NUCLEOTIDE SEQUENCE [LARGE SCALE GENOMIC DNA]</scope>
    <source>
        <strain evidence="3 4">DSM 19027</strain>
    </source>
</reference>
<proteinExistence type="predicted"/>
<dbReference type="InterPro" id="IPR006059">
    <property type="entry name" value="SBP"/>
</dbReference>
<feature type="chain" id="PRO_5038959416" evidence="2">
    <location>
        <begin position="25"/>
        <end position="493"/>
    </location>
</feature>
<feature type="compositionally biased region" description="Polar residues" evidence="1">
    <location>
        <begin position="49"/>
        <end position="64"/>
    </location>
</feature>
<feature type="signal peptide" evidence="2">
    <location>
        <begin position="1"/>
        <end position="24"/>
    </location>
</feature>
<dbReference type="Gene3D" id="3.40.190.10">
    <property type="entry name" value="Periplasmic binding protein-like II"/>
    <property type="match status" value="1"/>
</dbReference>
<evidence type="ECO:0000256" key="1">
    <source>
        <dbReference type="SAM" id="MobiDB-lite"/>
    </source>
</evidence>
<organism evidence="3 4">
    <name type="scientific">Thermoclostridium caenicola</name>
    <dbReference type="NCBI Taxonomy" id="659425"/>
    <lineage>
        <taxon>Bacteria</taxon>
        <taxon>Bacillati</taxon>
        <taxon>Bacillota</taxon>
        <taxon>Clostridia</taxon>
        <taxon>Eubacteriales</taxon>
        <taxon>Oscillospiraceae</taxon>
        <taxon>Thermoclostridium</taxon>
    </lineage>
</organism>